<evidence type="ECO:0000256" key="7">
    <source>
        <dbReference type="SAM" id="Phobius"/>
    </source>
</evidence>
<evidence type="ECO:0000313" key="9">
    <source>
        <dbReference type="EMBL" id="PMP71009.1"/>
    </source>
</evidence>
<evidence type="ECO:0000256" key="3">
    <source>
        <dbReference type="ARBA" id="ARBA00022723"/>
    </source>
</evidence>
<evidence type="ECO:0000256" key="5">
    <source>
        <dbReference type="ARBA" id="ARBA00023004"/>
    </source>
</evidence>
<dbReference type="GO" id="GO:0046872">
    <property type="term" value="F:metal ion binding"/>
    <property type="evidence" value="ECO:0007669"/>
    <property type="project" value="UniProtKB-KW"/>
</dbReference>
<keyword evidence="5" id="KW-0408">Iron</keyword>
<dbReference type="SUPFAM" id="SSF54862">
    <property type="entry name" value="4Fe-4S ferredoxins"/>
    <property type="match status" value="1"/>
</dbReference>
<dbReference type="PANTHER" id="PTHR30176:SF3">
    <property type="entry name" value="FERREDOXIN-TYPE PROTEIN NAPH"/>
    <property type="match status" value="1"/>
</dbReference>
<sequence length="264" mass="30534">MIKKYRKVIQSIIFVGMFVVPLLNILEIYFIKGTFYSIDIGDIGIADPLAIFQAIISSRHINTTMFISVILPILLILLLGRVWCSWGCPYYFIVEGIDYLKKKLKIKNSKPSYDERLPHKTNFIRYGFLIIGILFMGISGIPLLNLISAPGIISSQALVLVKFHYLTFEIFFILILIILEFFYFRFWCRYFCPQGTFLSLFRWKKGLKVVKVKDDCSNCLSCIRACPMLLNPMREADNSLCHNCGDCIEVCPDNKKVDTLKFRM</sequence>
<dbReference type="PROSITE" id="PS00198">
    <property type="entry name" value="4FE4S_FER_1"/>
    <property type="match status" value="2"/>
</dbReference>
<keyword evidence="7" id="KW-0472">Membrane</keyword>
<reference evidence="9 10" key="1">
    <citation type="submission" date="2018-01" db="EMBL/GenBank/DDBJ databases">
        <title>Metagenomic assembled genomes from two thermal pools in the Uzon Caldera, Kamchatka, Russia.</title>
        <authorList>
            <person name="Wilkins L."/>
            <person name="Ettinger C."/>
        </authorList>
    </citation>
    <scope>NUCLEOTIDE SEQUENCE [LARGE SCALE GENOMIC DNA]</scope>
    <source>
        <strain evidence="9">ZAV-05</strain>
    </source>
</reference>
<dbReference type="GO" id="GO:0005886">
    <property type="term" value="C:plasma membrane"/>
    <property type="evidence" value="ECO:0007669"/>
    <property type="project" value="TreeGrafter"/>
</dbReference>
<evidence type="ECO:0000256" key="6">
    <source>
        <dbReference type="ARBA" id="ARBA00023014"/>
    </source>
</evidence>
<evidence type="ECO:0000256" key="4">
    <source>
        <dbReference type="ARBA" id="ARBA00022982"/>
    </source>
</evidence>
<protein>
    <submittedName>
        <fullName evidence="9">Nitrate reductase</fullName>
    </submittedName>
</protein>
<evidence type="ECO:0000259" key="8">
    <source>
        <dbReference type="PROSITE" id="PS51379"/>
    </source>
</evidence>
<keyword evidence="6" id="KW-0411">Iron-sulfur</keyword>
<evidence type="ECO:0000313" key="10">
    <source>
        <dbReference type="Proteomes" id="UP000242881"/>
    </source>
</evidence>
<feature type="transmembrane region" description="Helical" evidence="7">
    <location>
        <begin position="12"/>
        <end position="31"/>
    </location>
</feature>
<evidence type="ECO:0000256" key="2">
    <source>
        <dbReference type="ARBA" id="ARBA00022485"/>
    </source>
</evidence>
<dbReference type="AlphaFoldDB" id="A0A2J6WL63"/>
<keyword evidence="7" id="KW-0812">Transmembrane</keyword>
<keyword evidence="7" id="KW-1133">Transmembrane helix</keyword>
<dbReference type="InterPro" id="IPR051684">
    <property type="entry name" value="Electron_Trans/Redox"/>
</dbReference>
<dbReference type="EMBL" id="PNIN01000047">
    <property type="protein sequence ID" value="PMP71009.1"/>
    <property type="molecule type" value="Genomic_DNA"/>
</dbReference>
<organism evidence="9 10">
    <name type="scientific">Calditerrivibrio nitroreducens</name>
    <dbReference type="NCBI Taxonomy" id="477976"/>
    <lineage>
        <taxon>Bacteria</taxon>
        <taxon>Pseudomonadati</taxon>
        <taxon>Deferribacterota</taxon>
        <taxon>Deferribacteres</taxon>
        <taxon>Deferribacterales</taxon>
        <taxon>Calditerrivibrionaceae</taxon>
    </lineage>
</organism>
<evidence type="ECO:0000256" key="1">
    <source>
        <dbReference type="ARBA" id="ARBA00022448"/>
    </source>
</evidence>
<keyword evidence="3" id="KW-0479">Metal-binding</keyword>
<name>A0A2J6WL63_9BACT</name>
<dbReference type="PROSITE" id="PS51379">
    <property type="entry name" value="4FE4S_FER_2"/>
    <property type="match status" value="1"/>
</dbReference>
<feature type="domain" description="4Fe-4S ferredoxin-type" evidence="8">
    <location>
        <begin position="232"/>
        <end position="262"/>
    </location>
</feature>
<dbReference type="Proteomes" id="UP000242881">
    <property type="component" value="Unassembled WGS sequence"/>
</dbReference>
<dbReference type="Gene3D" id="3.30.70.20">
    <property type="match status" value="1"/>
</dbReference>
<dbReference type="Pfam" id="PF13237">
    <property type="entry name" value="Fer4_10"/>
    <property type="match status" value="1"/>
</dbReference>
<dbReference type="Pfam" id="PF12801">
    <property type="entry name" value="Fer4_5"/>
    <property type="match status" value="2"/>
</dbReference>
<accession>A0A2J6WL63</accession>
<keyword evidence="1" id="KW-0813">Transport</keyword>
<proteinExistence type="predicted"/>
<feature type="transmembrane region" description="Helical" evidence="7">
    <location>
        <begin position="165"/>
        <end position="184"/>
    </location>
</feature>
<comment type="caution">
    <text evidence="9">The sequence shown here is derived from an EMBL/GenBank/DDBJ whole genome shotgun (WGS) entry which is preliminary data.</text>
</comment>
<gene>
    <name evidence="9" type="ORF">C0187_04655</name>
</gene>
<dbReference type="InterPro" id="IPR017900">
    <property type="entry name" value="4Fe4S_Fe_S_CS"/>
</dbReference>
<dbReference type="GO" id="GO:0051539">
    <property type="term" value="F:4 iron, 4 sulfur cluster binding"/>
    <property type="evidence" value="ECO:0007669"/>
    <property type="project" value="UniProtKB-KW"/>
</dbReference>
<dbReference type="InterPro" id="IPR017896">
    <property type="entry name" value="4Fe4S_Fe-S-bd"/>
</dbReference>
<keyword evidence="4" id="KW-0249">Electron transport</keyword>
<feature type="transmembrane region" description="Helical" evidence="7">
    <location>
        <begin position="66"/>
        <end position="93"/>
    </location>
</feature>
<dbReference type="PANTHER" id="PTHR30176">
    <property type="entry name" value="FERREDOXIN-TYPE PROTEIN NAPH"/>
    <property type="match status" value="1"/>
</dbReference>
<feature type="transmembrane region" description="Helical" evidence="7">
    <location>
        <begin position="126"/>
        <end position="153"/>
    </location>
</feature>
<keyword evidence="2" id="KW-0004">4Fe-4S</keyword>